<protein>
    <submittedName>
        <fullName evidence="1">Uncharacterized protein</fullName>
    </submittedName>
</protein>
<reference evidence="1" key="2">
    <citation type="journal article" date="2015" name="Fish Shellfish Immunol.">
        <title>Early steps in the European eel (Anguilla anguilla)-Vibrio vulnificus interaction in the gills: Role of the RtxA13 toxin.</title>
        <authorList>
            <person name="Callol A."/>
            <person name="Pajuelo D."/>
            <person name="Ebbesson L."/>
            <person name="Teles M."/>
            <person name="MacKenzie S."/>
            <person name="Amaro C."/>
        </authorList>
    </citation>
    <scope>NUCLEOTIDE SEQUENCE</scope>
</reference>
<evidence type="ECO:0000313" key="1">
    <source>
        <dbReference type="EMBL" id="JAH13866.1"/>
    </source>
</evidence>
<dbReference type="EMBL" id="GBXM01094711">
    <property type="protein sequence ID" value="JAH13866.1"/>
    <property type="molecule type" value="Transcribed_RNA"/>
</dbReference>
<reference evidence="1" key="1">
    <citation type="submission" date="2014-11" db="EMBL/GenBank/DDBJ databases">
        <authorList>
            <person name="Amaro Gonzalez C."/>
        </authorList>
    </citation>
    <scope>NUCLEOTIDE SEQUENCE</scope>
</reference>
<sequence length="28" mass="3181">MIPPFLTVFLENYTPNLLWNSNQTAKGA</sequence>
<dbReference type="AlphaFoldDB" id="A0A0E9QAH3"/>
<organism evidence="1">
    <name type="scientific">Anguilla anguilla</name>
    <name type="common">European freshwater eel</name>
    <name type="synonym">Muraena anguilla</name>
    <dbReference type="NCBI Taxonomy" id="7936"/>
    <lineage>
        <taxon>Eukaryota</taxon>
        <taxon>Metazoa</taxon>
        <taxon>Chordata</taxon>
        <taxon>Craniata</taxon>
        <taxon>Vertebrata</taxon>
        <taxon>Euteleostomi</taxon>
        <taxon>Actinopterygii</taxon>
        <taxon>Neopterygii</taxon>
        <taxon>Teleostei</taxon>
        <taxon>Anguilliformes</taxon>
        <taxon>Anguillidae</taxon>
        <taxon>Anguilla</taxon>
    </lineage>
</organism>
<accession>A0A0E9QAH3</accession>
<name>A0A0E9QAH3_ANGAN</name>
<proteinExistence type="predicted"/>